<dbReference type="PROSITE" id="PS01058">
    <property type="entry name" value="SAICAR_SYNTHETASE_2"/>
    <property type="match status" value="1"/>
</dbReference>
<gene>
    <name evidence="11 13" type="primary">purC</name>
    <name evidence="13" type="ORF">ACFSFW_00045</name>
</gene>
<dbReference type="InterPro" id="IPR001636">
    <property type="entry name" value="SAICAR_synth"/>
</dbReference>
<comment type="caution">
    <text evidence="13">The sequence shown here is derived from an EMBL/GenBank/DDBJ whole genome shotgun (WGS) entry which is preliminary data.</text>
</comment>
<dbReference type="InterPro" id="IPR033934">
    <property type="entry name" value="SAICAR_synt_PurC"/>
</dbReference>
<keyword evidence="7 11" id="KW-0658">Purine biosynthesis</keyword>
<proteinExistence type="inferred from homology"/>
<evidence type="ECO:0000256" key="9">
    <source>
        <dbReference type="ARBA" id="ARBA00030409"/>
    </source>
</evidence>
<reference evidence="14" key="1">
    <citation type="journal article" date="2019" name="Int. J. Syst. Evol. Microbiol.">
        <title>The Global Catalogue of Microorganisms (GCM) 10K type strain sequencing project: providing services to taxonomists for standard genome sequencing and annotation.</title>
        <authorList>
            <consortium name="The Broad Institute Genomics Platform"/>
            <consortium name="The Broad Institute Genome Sequencing Center for Infectious Disease"/>
            <person name="Wu L."/>
            <person name="Ma J."/>
        </authorList>
    </citation>
    <scope>NUCLEOTIDE SEQUENCE [LARGE SCALE GENOMIC DNA]</scope>
    <source>
        <strain evidence="14">CCUG 15531</strain>
    </source>
</reference>
<keyword evidence="5 11" id="KW-0436">Ligase</keyword>
<dbReference type="NCBIfam" id="TIGR00081">
    <property type="entry name" value="purC"/>
    <property type="match status" value="1"/>
</dbReference>
<name>A0ABW4MGC9_9BACI</name>
<dbReference type="GO" id="GO:0004639">
    <property type="term" value="F:phosphoribosylaminoimidazolesuccinocarboxamide synthase activity"/>
    <property type="evidence" value="ECO:0007669"/>
    <property type="project" value="UniProtKB-EC"/>
</dbReference>
<keyword evidence="8 11" id="KW-0067">ATP-binding</keyword>
<evidence type="ECO:0000259" key="12">
    <source>
        <dbReference type="Pfam" id="PF01259"/>
    </source>
</evidence>
<evidence type="ECO:0000256" key="3">
    <source>
        <dbReference type="ARBA" id="ARBA00012217"/>
    </source>
</evidence>
<evidence type="ECO:0000313" key="13">
    <source>
        <dbReference type="EMBL" id="MFD1777072.1"/>
    </source>
</evidence>
<evidence type="ECO:0000256" key="1">
    <source>
        <dbReference type="ARBA" id="ARBA00004672"/>
    </source>
</evidence>
<accession>A0ABW4MGC9</accession>
<dbReference type="RefSeq" id="WP_388034378.1">
    <property type="nucleotide sequence ID" value="NZ_JBHUEK010000001.1"/>
</dbReference>
<dbReference type="Gene3D" id="3.30.470.20">
    <property type="entry name" value="ATP-grasp fold, B domain"/>
    <property type="match status" value="1"/>
</dbReference>
<dbReference type="CDD" id="cd01415">
    <property type="entry name" value="SAICAR_synt_PurC"/>
    <property type="match status" value="1"/>
</dbReference>
<dbReference type="Proteomes" id="UP001597227">
    <property type="component" value="Unassembled WGS sequence"/>
</dbReference>
<keyword evidence="14" id="KW-1185">Reference proteome</keyword>
<dbReference type="HAMAP" id="MF_00137">
    <property type="entry name" value="SAICAR_synth"/>
    <property type="match status" value="1"/>
</dbReference>
<feature type="domain" description="SAICAR synthetase/ADE2 N-terminal" evidence="12">
    <location>
        <begin position="6"/>
        <end position="232"/>
    </location>
</feature>
<dbReference type="Pfam" id="PF01259">
    <property type="entry name" value="SAICAR_synt"/>
    <property type="match status" value="1"/>
</dbReference>
<dbReference type="PANTHER" id="PTHR43599:SF3">
    <property type="entry name" value="SI:DKEY-6E2.2"/>
    <property type="match status" value="1"/>
</dbReference>
<evidence type="ECO:0000256" key="8">
    <source>
        <dbReference type="ARBA" id="ARBA00022840"/>
    </source>
</evidence>
<comment type="pathway">
    <text evidence="1 11">Purine metabolism; IMP biosynthesis via de novo pathway; 5-amino-1-(5-phospho-D-ribosyl)imidazole-4-carboxamide from 5-amino-1-(5-phospho-D-ribosyl)imidazole-4-carboxylate: step 1/2.</text>
</comment>
<protein>
    <recommendedName>
        <fullName evidence="4 11">Phosphoribosylaminoimidazole-succinocarboxamide synthase</fullName>
        <ecNumber evidence="3 11">6.3.2.6</ecNumber>
    </recommendedName>
    <alternativeName>
        <fullName evidence="9 11">SAICAR synthetase</fullName>
    </alternativeName>
</protein>
<dbReference type="EMBL" id="JBHUEK010000001">
    <property type="protein sequence ID" value="MFD1777072.1"/>
    <property type="molecule type" value="Genomic_DNA"/>
</dbReference>
<dbReference type="SUPFAM" id="SSF56104">
    <property type="entry name" value="SAICAR synthase-like"/>
    <property type="match status" value="1"/>
</dbReference>
<comment type="similarity">
    <text evidence="2 11">Belongs to the SAICAR synthetase family.</text>
</comment>
<evidence type="ECO:0000256" key="4">
    <source>
        <dbReference type="ARBA" id="ARBA00016460"/>
    </source>
</evidence>
<dbReference type="InterPro" id="IPR018236">
    <property type="entry name" value="SAICAR_synthetase_CS"/>
</dbReference>
<sequence length="241" mass="27312">MKKLRLLYEGKAKKLYQTAEDSIVLVEYKDDATAFNGEKKAQIVGKGRLNNEITSLIFSKLHTAGIKTHFIGKLSENEQLVKHVSIIPLEVVVRNVVAGGFSKRVGIEEGTDLVKPIVEFYYKNDDLGDPLVNEDHIEVLSLATKNQVLELKEQALKINEVLRTFFLDLQIRLIDFKLEFGVTKDGEVLLADEISPDTCRFWDIETNEKLDKDVFRRDLGNVTDAYTEILNRLGGKIACTR</sequence>
<dbReference type="InterPro" id="IPR028923">
    <property type="entry name" value="SAICAR_synt/ADE2_N"/>
</dbReference>
<keyword evidence="6 11" id="KW-0547">Nucleotide-binding</keyword>
<evidence type="ECO:0000313" key="14">
    <source>
        <dbReference type="Proteomes" id="UP001597227"/>
    </source>
</evidence>
<evidence type="ECO:0000256" key="2">
    <source>
        <dbReference type="ARBA" id="ARBA00010190"/>
    </source>
</evidence>
<evidence type="ECO:0000256" key="7">
    <source>
        <dbReference type="ARBA" id="ARBA00022755"/>
    </source>
</evidence>
<dbReference type="PANTHER" id="PTHR43599">
    <property type="entry name" value="MULTIFUNCTIONAL PROTEIN ADE2"/>
    <property type="match status" value="1"/>
</dbReference>
<organism evidence="13 14">
    <name type="scientific">Fredinandcohnia salidurans</name>
    <dbReference type="NCBI Taxonomy" id="2595041"/>
    <lineage>
        <taxon>Bacteria</taxon>
        <taxon>Bacillati</taxon>
        <taxon>Bacillota</taxon>
        <taxon>Bacilli</taxon>
        <taxon>Bacillales</taxon>
        <taxon>Bacillaceae</taxon>
        <taxon>Fredinandcohnia</taxon>
    </lineage>
</organism>
<dbReference type="EC" id="6.3.2.6" evidence="3 11"/>
<evidence type="ECO:0000256" key="11">
    <source>
        <dbReference type="HAMAP-Rule" id="MF_00137"/>
    </source>
</evidence>
<evidence type="ECO:0000256" key="6">
    <source>
        <dbReference type="ARBA" id="ARBA00022741"/>
    </source>
</evidence>
<evidence type="ECO:0000256" key="10">
    <source>
        <dbReference type="ARBA" id="ARBA00048475"/>
    </source>
</evidence>
<comment type="catalytic activity">
    <reaction evidence="10 11">
        <text>5-amino-1-(5-phospho-D-ribosyl)imidazole-4-carboxylate + L-aspartate + ATP = (2S)-2-[5-amino-1-(5-phospho-beta-D-ribosyl)imidazole-4-carboxamido]succinate + ADP + phosphate + 2 H(+)</text>
        <dbReference type="Rhea" id="RHEA:22628"/>
        <dbReference type="ChEBI" id="CHEBI:15378"/>
        <dbReference type="ChEBI" id="CHEBI:29991"/>
        <dbReference type="ChEBI" id="CHEBI:30616"/>
        <dbReference type="ChEBI" id="CHEBI:43474"/>
        <dbReference type="ChEBI" id="CHEBI:58443"/>
        <dbReference type="ChEBI" id="CHEBI:77657"/>
        <dbReference type="ChEBI" id="CHEBI:456216"/>
        <dbReference type="EC" id="6.3.2.6"/>
    </reaction>
</comment>
<evidence type="ECO:0000256" key="5">
    <source>
        <dbReference type="ARBA" id="ARBA00022598"/>
    </source>
</evidence>
<dbReference type="Gene3D" id="3.30.200.20">
    <property type="entry name" value="Phosphorylase Kinase, domain 1"/>
    <property type="match status" value="1"/>
</dbReference>
<dbReference type="InterPro" id="IPR050089">
    <property type="entry name" value="SAICAR_synthetase"/>
</dbReference>